<protein>
    <submittedName>
        <fullName evidence="10">High-affinity Zn(2+) transporter zrt1</fullName>
    </submittedName>
</protein>
<evidence type="ECO:0000313" key="10">
    <source>
        <dbReference type="EMBL" id="KAF9964937.1"/>
    </source>
</evidence>
<dbReference type="GO" id="GO:0005886">
    <property type="term" value="C:plasma membrane"/>
    <property type="evidence" value="ECO:0007669"/>
    <property type="project" value="TreeGrafter"/>
</dbReference>
<feature type="compositionally biased region" description="Polar residues" evidence="9">
    <location>
        <begin position="185"/>
        <end position="202"/>
    </location>
</feature>
<evidence type="ECO:0000256" key="2">
    <source>
        <dbReference type="ARBA" id="ARBA00006939"/>
    </source>
</evidence>
<evidence type="ECO:0000256" key="6">
    <source>
        <dbReference type="ARBA" id="ARBA00023065"/>
    </source>
</evidence>
<dbReference type="PANTHER" id="PTHR11040">
    <property type="entry name" value="ZINC/IRON TRANSPORTER"/>
    <property type="match status" value="1"/>
</dbReference>
<feature type="transmembrane region" description="Helical" evidence="8">
    <location>
        <begin position="368"/>
        <end position="387"/>
    </location>
</feature>
<accession>A0A9P6J8Y9</accession>
<gene>
    <name evidence="10" type="primary">ZRT1_3</name>
    <name evidence="10" type="ORF">BGZ70_005711</name>
</gene>
<keyword evidence="4 8" id="KW-0812">Transmembrane</keyword>
<dbReference type="PANTHER" id="PTHR11040:SF44">
    <property type="entry name" value="PROTEIN ZNTC-RELATED"/>
    <property type="match status" value="1"/>
</dbReference>
<feature type="transmembrane region" description="Helical" evidence="8">
    <location>
        <begin position="20"/>
        <end position="42"/>
    </location>
</feature>
<dbReference type="AlphaFoldDB" id="A0A9P6J8Y9"/>
<keyword evidence="6 8" id="KW-0406">Ion transport</keyword>
<organism evidence="10 11">
    <name type="scientific">Mortierella alpina</name>
    <name type="common">Oleaginous fungus</name>
    <name type="synonym">Mortierella renispora</name>
    <dbReference type="NCBI Taxonomy" id="64518"/>
    <lineage>
        <taxon>Eukaryota</taxon>
        <taxon>Fungi</taxon>
        <taxon>Fungi incertae sedis</taxon>
        <taxon>Mucoromycota</taxon>
        <taxon>Mortierellomycotina</taxon>
        <taxon>Mortierellomycetes</taxon>
        <taxon>Mortierellales</taxon>
        <taxon>Mortierellaceae</taxon>
        <taxon>Mortierella</taxon>
    </lineage>
</organism>
<dbReference type="NCBIfam" id="TIGR00820">
    <property type="entry name" value="zip"/>
    <property type="match status" value="1"/>
</dbReference>
<evidence type="ECO:0000256" key="9">
    <source>
        <dbReference type="SAM" id="MobiDB-lite"/>
    </source>
</evidence>
<keyword evidence="7 8" id="KW-0472">Membrane</keyword>
<dbReference type="Pfam" id="PF02535">
    <property type="entry name" value="Zip"/>
    <property type="match status" value="1"/>
</dbReference>
<evidence type="ECO:0000256" key="7">
    <source>
        <dbReference type="ARBA" id="ARBA00023136"/>
    </source>
</evidence>
<dbReference type="Proteomes" id="UP000738359">
    <property type="component" value="Unassembled WGS sequence"/>
</dbReference>
<name>A0A9P6J8Y9_MORAP</name>
<feature type="transmembrane region" description="Helical" evidence="8">
    <location>
        <begin position="260"/>
        <end position="282"/>
    </location>
</feature>
<dbReference type="InterPro" id="IPR003689">
    <property type="entry name" value="ZIP"/>
</dbReference>
<evidence type="ECO:0000256" key="8">
    <source>
        <dbReference type="RuleBase" id="RU362088"/>
    </source>
</evidence>
<dbReference type="OrthoDB" id="448280at2759"/>
<evidence type="ECO:0000256" key="5">
    <source>
        <dbReference type="ARBA" id="ARBA00022989"/>
    </source>
</evidence>
<sequence>MSMSECRDIPATEVSYNRRLHLAGVIVILAASTLGVFMPVIPTRFRSLRIPSHVLTLGKQFGTGVILATAFIHMLPTAMSNLSSPCLGPTLSQNYQSLGGLLVLSASLVMHCPGQTITVQDETPCRRSSCSSVSSCRQEHDLADDEESRMILSPSQVSASEGSLNTQQCARLSQATSYGTIARNSTQHNTADSHARQASSASKNDRHHHHLLEVGHSHAHGLELLDVSQRKIATYILEAGIASHSVVIGVALGVSADAEFTGLLVALVFHQFFEGFALGARIAELDFGSTMNHYFLALVYSLTTPMGAVLGIVISSSYDPTSVAALLTEGILDAISTGILLYMGYVNLLAVEFNLNGEIRRESSRMKAMCFLALWTGAAVMAVIGLYA</sequence>
<feature type="transmembrane region" description="Helical" evidence="8">
    <location>
        <begin position="232"/>
        <end position="254"/>
    </location>
</feature>
<keyword evidence="3 8" id="KW-0813">Transport</keyword>
<reference evidence="10" key="1">
    <citation type="journal article" date="2020" name="Fungal Divers.">
        <title>Resolving the Mortierellaceae phylogeny through synthesis of multi-gene phylogenetics and phylogenomics.</title>
        <authorList>
            <person name="Vandepol N."/>
            <person name="Liber J."/>
            <person name="Desiro A."/>
            <person name="Na H."/>
            <person name="Kennedy M."/>
            <person name="Barry K."/>
            <person name="Grigoriev I.V."/>
            <person name="Miller A.N."/>
            <person name="O'Donnell K."/>
            <person name="Stajich J.E."/>
            <person name="Bonito G."/>
        </authorList>
    </citation>
    <scope>NUCLEOTIDE SEQUENCE</scope>
    <source>
        <strain evidence="10">CK1249</strain>
    </source>
</reference>
<proteinExistence type="inferred from homology"/>
<dbReference type="InterPro" id="IPR004698">
    <property type="entry name" value="Zn/Fe_permease_fun/pln"/>
</dbReference>
<evidence type="ECO:0000256" key="4">
    <source>
        <dbReference type="ARBA" id="ARBA00022692"/>
    </source>
</evidence>
<comment type="caution">
    <text evidence="8">Lacks conserved residue(s) required for the propagation of feature annotation.</text>
</comment>
<evidence type="ECO:0000256" key="1">
    <source>
        <dbReference type="ARBA" id="ARBA00004141"/>
    </source>
</evidence>
<feature type="transmembrane region" description="Helical" evidence="8">
    <location>
        <begin position="54"/>
        <end position="75"/>
    </location>
</feature>
<keyword evidence="11" id="KW-1185">Reference proteome</keyword>
<feature type="region of interest" description="Disordered" evidence="9">
    <location>
        <begin position="185"/>
        <end position="206"/>
    </location>
</feature>
<evidence type="ECO:0000313" key="11">
    <source>
        <dbReference type="Proteomes" id="UP000738359"/>
    </source>
</evidence>
<comment type="similarity">
    <text evidence="2 8">Belongs to the ZIP transporter (TC 2.A.5) family.</text>
</comment>
<dbReference type="EMBL" id="JAAAHY010000305">
    <property type="protein sequence ID" value="KAF9964937.1"/>
    <property type="molecule type" value="Genomic_DNA"/>
</dbReference>
<feature type="transmembrane region" description="Helical" evidence="8">
    <location>
        <begin position="334"/>
        <end position="356"/>
    </location>
</feature>
<comment type="caution">
    <text evidence="10">The sequence shown here is derived from an EMBL/GenBank/DDBJ whole genome shotgun (WGS) entry which is preliminary data.</text>
</comment>
<feature type="transmembrane region" description="Helical" evidence="8">
    <location>
        <begin position="294"/>
        <end position="314"/>
    </location>
</feature>
<evidence type="ECO:0000256" key="3">
    <source>
        <dbReference type="ARBA" id="ARBA00022448"/>
    </source>
</evidence>
<dbReference type="GO" id="GO:0005385">
    <property type="term" value="F:zinc ion transmembrane transporter activity"/>
    <property type="evidence" value="ECO:0007669"/>
    <property type="project" value="InterPro"/>
</dbReference>
<keyword evidence="5 8" id="KW-1133">Transmembrane helix</keyword>
<comment type="subcellular location">
    <subcellularLocation>
        <location evidence="1 8">Membrane</location>
        <topology evidence="1 8">Multi-pass membrane protein</topology>
    </subcellularLocation>
</comment>